<dbReference type="GO" id="GO:0051082">
    <property type="term" value="F:unfolded protein binding"/>
    <property type="evidence" value="ECO:0007669"/>
    <property type="project" value="EnsemblFungi"/>
</dbReference>
<dbReference type="AlphaFoldDB" id="G8JNG1"/>
<keyword evidence="8 9" id="KW-0472">Membrane</keyword>
<evidence type="ECO:0000313" key="13">
    <source>
        <dbReference type="Proteomes" id="UP000006790"/>
    </source>
</evidence>
<dbReference type="GO" id="GO:0007118">
    <property type="term" value="P:budding cell apical bud growth"/>
    <property type="evidence" value="ECO:0007669"/>
    <property type="project" value="EnsemblFungi"/>
</dbReference>
<dbReference type="eggNOG" id="ENOG502QQTG">
    <property type="taxonomic scope" value="Eukaryota"/>
</dbReference>
<dbReference type="PANTHER" id="PTHR28090">
    <property type="entry name" value="PROTEIN ROT1"/>
    <property type="match status" value="1"/>
</dbReference>
<evidence type="ECO:0000256" key="5">
    <source>
        <dbReference type="ARBA" id="ARBA00022729"/>
    </source>
</evidence>
<dbReference type="OrthoDB" id="5327821at2759"/>
<dbReference type="EMBL" id="CP002498">
    <property type="protein sequence ID" value="AET37877.1"/>
    <property type="molecule type" value="Genomic_DNA"/>
</dbReference>
<dbReference type="FunCoup" id="G8JNG1">
    <property type="interactions" value="32"/>
</dbReference>
<dbReference type="InParanoid" id="G8JNG1"/>
<evidence type="ECO:0000256" key="6">
    <source>
        <dbReference type="ARBA" id="ARBA00022824"/>
    </source>
</evidence>
<dbReference type="HOGENOM" id="CLU_071622_0_0_1"/>
<evidence type="ECO:0000256" key="10">
    <source>
        <dbReference type="SAM" id="MobiDB-lite"/>
    </source>
</evidence>
<dbReference type="GO" id="GO:0034975">
    <property type="term" value="P:protein folding in endoplasmic reticulum"/>
    <property type="evidence" value="ECO:0007669"/>
    <property type="project" value="EnsemblFungi"/>
</dbReference>
<reference evidence="13" key="1">
    <citation type="journal article" date="2012" name="G3 (Bethesda)">
        <title>Pichia sorbitophila, an interspecies yeast hybrid reveals early steps of genome resolution following polyploidization.</title>
        <authorList>
            <person name="Leh Louis V."/>
            <person name="Despons L."/>
            <person name="Friedrich A."/>
            <person name="Martin T."/>
            <person name="Durrens P."/>
            <person name="Casaregola S."/>
            <person name="Neuveglise C."/>
            <person name="Fairhead C."/>
            <person name="Marck C."/>
            <person name="Cruz J.A."/>
            <person name="Straub M.L."/>
            <person name="Kugler V."/>
            <person name="Sacerdot C."/>
            <person name="Uzunov Z."/>
            <person name="Thierry A."/>
            <person name="Weiss S."/>
            <person name="Bleykasten C."/>
            <person name="De Montigny J."/>
            <person name="Jacques N."/>
            <person name="Jung P."/>
            <person name="Lemaire M."/>
            <person name="Mallet S."/>
            <person name="Morel G."/>
            <person name="Richard G.F."/>
            <person name="Sarkar A."/>
            <person name="Savel G."/>
            <person name="Schacherer J."/>
            <person name="Seret M.L."/>
            <person name="Talla E."/>
            <person name="Samson G."/>
            <person name="Jubin C."/>
            <person name="Poulain J."/>
            <person name="Vacherie B."/>
            <person name="Barbe V."/>
            <person name="Pelletier E."/>
            <person name="Sherman D.J."/>
            <person name="Westhof E."/>
            <person name="Weissenbach J."/>
            <person name="Baret P.V."/>
            <person name="Wincker P."/>
            <person name="Gaillardin C."/>
            <person name="Dujon B."/>
            <person name="Souciet J.L."/>
        </authorList>
    </citation>
    <scope>NUCLEOTIDE SEQUENCE [LARGE SCALE GENOMIC DNA]</scope>
    <source>
        <strain evidence="13">CBS 270.75 / DBVPG 7215 / KCTC 17166 / NRRL Y-17582</strain>
    </source>
</reference>
<comment type="subcellular location">
    <subcellularLocation>
        <location evidence="1">Endoplasmic reticulum membrane</location>
        <topology evidence="1">Single-pass type I membrane protein</topology>
    </subcellularLocation>
</comment>
<evidence type="ECO:0000256" key="9">
    <source>
        <dbReference type="PIRNR" id="PIRNR017290"/>
    </source>
</evidence>
<dbReference type="PANTHER" id="PTHR28090:SF1">
    <property type="entry name" value="PROTEIN ROT1"/>
    <property type="match status" value="1"/>
</dbReference>
<comment type="function">
    <text evidence="9">Required for normal levels of the cell wall 1,6-beta-glucan. Involved in a protein folding machinery chaperoning proteins acting in various physiological processes including cell wall synthesis and lysis of autophagic bodies.</text>
</comment>
<keyword evidence="5 11" id="KW-0732">Signal</keyword>
<name>G8JNG1_ERECY</name>
<evidence type="ECO:0000256" key="8">
    <source>
        <dbReference type="ARBA" id="ARBA00023136"/>
    </source>
</evidence>
<accession>G8JNG1</accession>
<evidence type="ECO:0000256" key="3">
    <source>
        <dbReference type="ARBA" id="ARBA00017291"/>
    </source>
</evidence>
<dbReference type="PIRSF" id="PIRSF017290">
    <property type="entry name" value="ROT1_prd"/>
    <property type="match status" value="1"/>
</dbReference>
<feature type="chain" id="PRO_5003510889" description="Protein ROT1" evidence="11">
    <location>
        <begin position="24"/>
        <end position="255"/>
    </location>
</feature>
<evidence type="ECO:0000256" key="7">
    <source>
        <dbReference type="ARBA" id="ARBA00022989"/>
    </source>
</evidence>
<dbReference type="STRING" id="931890.G8JNG1"/>
<dbReference type="Proteomes" id="UP000006790">
    <property type="component" value="Chromosome 2"/>
</dbReference>
<gene>
    <name evidence="12" type="ordered locus">Ecym_2124</name>
</gene>
<keyword evidence="6 9" id="KW-0256">Endoplasmic reticulum</keyword>
<evidence type="ECO:0000313" key="12">
    <source>
        <dbReference type="EMBL" id="AET37877.1"/>
    </source>
</evidence>
<evidence type="ECO:0000256" key="2">
    <source>
        <dbReference type="ARBA" id="ARBA00007149"/>
    </source>
</evidence>
<feature type="region of interest" description="Disordered" evidence="10">
    <location>
        <begin position="183"/>
        <end position="202"/>
    </location>
</feature>
<feature type="signal peptide" evidence="11">
    <location>
        <begin position="1"/>
        <end position="23"/>
    </location>
</feature>
<dbReference type="GO" id="GO:0035269">
    <property type="term" value="P:protein O-linked glycosylation via mannose"/>
    <property type="evidence" value="ECO:0007669"/>
    <property type="project" value="EnsemblFungi"/>
</dbReference>
<dbReference type="OMA" id="YKPPQML"/>
<proteinExistence type="inferred from homology"/>
<dbReference type="GO" id="GO:0006487">
    <property type="term" value="P:protein N-linked glycosylation"/>
    <property type="evidence" value="ECO:0007669"/>
    <property type="project" value="EnsemblFungi"/>
</dbReference>
<evidence type="ECO:0000256" key="1">
    <source>
        <dbReference type="ARBA" id="ARBA00004115"/>
    </source>
</evidence>
<dbReference type="InterPro" id="IPR019623">
    <property type="entry name" value="Rot1"/>
</dbReference>
<dbReference type="GO" id="GO:0030950">
    <property type="term" value="P:establishment or maintenance of actin cytoskeleton polarity"/>
    <property type="evidence" value="ECO:0007669"/>
    <property type="project" value="EnsemblFungi"/>
</dbReference>
<comment type="similarity">
    <text evidence="2 9">Belongs to the ROT1 family.</text>
</comment>
<dbReference type="KEGG" id="erc:Ecym_2124"/>
<organism evidence="12 13">
    <name type="scientific">Eremothecium cymbalariae (strain CBS 270.75 / DBVPG 7215 / KCTC 17166 / NRRL Y-17582)</name>
    <name type="common">Yeast</name>
    <dbReference type="NCBI Taxonomy" id="931890"/>
    <lineage>
        <taxon>Eukaryota</taxon>
        <taxon>Fungi</taxon>
        <taxon>Dikarya</taxon>
        <taxon>Ascomycota</taxon>
        <taxon>Saccharomycotina</taxon>
        <taxon>Saccharomycetes</taxon>
        <taxon>Saccharomycetales</taxon>
        <taxon>Saccharomycetaceae</taxon>
        <taxon>Eremothecium</taxon>
    </lineage>
</organism>
<protein>
    <recommendedName>
        <fullName evidence="3 9">Protein ROT1</fullName>
    </recommendedName>
</protein>
<keyword evidence="13" id="KW-1185">Reference proteome</keyword>
<sequence>MVSFGSPGFAVLCVTFLTSLVRSQSASDLYGTWSSKSNQVFTGPGFFDPTEELLIEPSLPGISYSFTEDGFFEEASYRVVGNARDHKCPTAVMTFQHGTYKIEANGTLVLTPFGVDGRQLVSEPCKDGGKSTYVRYNQVETFNGFTVQIDPYHGKYTLQLYQFDGAPLQPLYLAYRPPQMLPTTTLNPTEAESPQVTDSSGNKFRKRSLRELVRRGLENKYKTNAVKKNILFDEALCWKIGASLIGLGSLIFFLV</sequence>
<dbReference type="GO" id="GO:0006458">
    <property type="term" value="P:'de novo' protein folding"/>
    <property type="evidence" value="ECO:0007669"/>
    <property type="project" value="EnsemblFungi"/>
</dbReference>
<dbReference type="GeneID" id="11470512"/>
<dbReference type="RefSeq" id="XP_003644694.1">
    <property type="nucleotide sequence ID" value="XM_003644646.1"/>
</dbReference>
<dbReference type="GO" id="GO:0005789">
    <property type="term" value="C:endoplasmic reticulum membrane"/>
    <property type="evidence" value="ECO:0007669"/>
    <property type="project" value="UniProtKB-SubCell"/>
</dbReference>
<dbReference type="GO" id="GO:0009272">
    <property type="term" value="P:fungal-type cell wall biogenesis"/>
    <property type="evidence" value="ECO:0007669"/>
    <property type="project" value="EnsemblFungi"/>
</dbReference>
<evidence type="ECO:0000256" key="11">
    <source>
        <dbReference type="SAM" id="SignalP"/>
    </source>
</evidence>
<keyword evidence="4" id="KW-0812">Transmembrane</keyword>
<evidence type="ECO:0000256" key="4">
    <source>
        <dbReference type="ARBA" id="ARBA00022692"/>
    </source>
</evidence>
<keyword evidence="7" id="KW-1133">Transmembrane helix</keyword>
<dbReference type="Pfam" id="PF10681">
    <property type="entry name" value="Rot1"/>
    <property type="match status" value="1"/>
</dbReference>